<dbReference type="SUPFAM" id="SSF46689">
    <property type="entry name" value="Homeodomain-like"/>
    <property type="match status" value="2"/>
</dbReference>
<keyword evidence="2" id="KW-0963">Cytoplasm</keyword>
<dbReference type="PANTHER" id="PTHR42713">
    <property type="entry name" value="HISTIDINE KINASE-RELATED"/>
    <property type="match status" value="1"/>
</dbReference>
<dbReference type="PROSITE" id="PS50110">
    <property type="entry name" value="RESPONSE_REGULATORY"/>
    <property type="match status" value="1"/>
</dbReference>
<evidence type="ECO:0000256" key="4">
    <source>
        <dbReference type="ARBA" id="ARBA00023012"/>
    </source>
</evidence>
<dbReference type="EMBL" id="JACXZA010000003">
    <property type="protein sequence ID" value="MBD3920263.1"/>
    <property type="molecule type" value="Genomic_DNA"/>
</dbReference>
<comment type="caution">
    <text evidence="11">The sequence shown here is derived from an EMBL/GenBank/DDBJ whole genome shotgun (WGS) entry which is preliminary data.</text>
</comment>
<keyword evidence="5" id="KW-0805">Transcription regulation</keyword>
<evidence type="ECO:0000256" key="3">
    <source>
        <dbReference type="ARBA" id="ARBA00022553"/>
    </source>
</evidence>
<reference evidence="11 12" key="1">
    <citation type="submission" date="2020-09" db="EMBL/GenBank/DDBJ databases">
        <title>Paenibacillus sp. strain PR3 16S rRNA gene Genome sequencing and assembly.</title>
        <authorList>
            <person name="Kim J."/>
        </authorList>
    </citation>
    <scope>NUCLEOTIDE SEQUENCE [LARGE SCALE GENOMIC DNA]</scope>
    <source>
        <strain evidence="11 12">PR3</strain>
    </source>
</reference>
<dbReference type="PROSITE" id="PS01124">
    <property type="entry name" value="HTH_ARAC_FAMILY_2"/>
    <property type="match status" value="1"/>
</dbReference>
<evidence type="ECO:0000259" key="10">
    <source>
        <dbReference type="PROSITE" id="PS50110"/>
    </source>
</evidence>
<accession>A0ABR8MWC9</accession>
<evidence type="ECO:0000313" key="11">
    <source>
        <dbReference type="EMBL" id="MBD3920263.1"/>
    </source>
</evidence>
<dbReference type="PROSITE" id="PS00041">
    <property type="entry name" value="HTH_ARAC_FAMILY_1"/>
    <property type="match status" value="1"/>
</dbReference>
<dbReference type="CDD" id="cd17536">
    <property type="entry name" value="REC_YesN-like"/>
    <property type="match status" value="1"/>
</dbReference>
<keyword evidence="3 8" id="KW-0597">Phosphoprotein</keyword>
<dbReference type="InterPro" id="IPR051552">
    <property type="entry name" value="HptR"/>
</dbReference>
<evidence type="ECO:0000256" key="1">
    <source>
        <dbReference type="ARBA" id="ARBA00004496"/>
    </source>
</evidence>
<dbReference type="Proteomes" id="UP000609346">
    <property type="component" value="Unassembled WGS sequence"/>
</dbReference>
<dbReference type="Gene3D" id="3.40.50.2300">
    <property type="match status" value="1"/>
</dbReference>
<feature type="domain" description="Response regulatory" evidence="10">
    <location>
        <begin position="3"/>
        <end position="120"/>
    </location>
</feature>
<comment type="subcellular location">
    <subcellularLocation>
        <location evidence="1">Cytoplasm</location>
    </subcellularLocation>
</comment>
<dbReference type="Pfam" id="PF00072">
    <property type="entry name" value="Response_reg"/>
    <property type="match status" value="1"/>
</dbReference>
<organism evidence="11 12">
    <name type="scientific">Paenibacillus terricola</name>
    <dbReference type="NCBI Taxonomy" id="2763503"/>
    <lineage>
        <taxon>Bacteria</taxon>
        <taxon>Bacillati</taxon>
        <taxon>Bacillota</taxon>
        <taxon>Bacilli</taxon>
        <taxon>Bacillales</taxon>
        <taxon>Paenibacillaceae</taxon>
        <taxon>Paenibacillus</taxon>
    </lineage>
</organism>
<dbReference type="InterPro" id="IPR009057">
    <property type="entry name" value="Homeodomain-like_sf"/>
</dbReference>
<dbReference type="InterPro" id="IPR018060">
    <property type="entry name" value="HTH_AraC"/>
</dbReference>
<sequence>MYKVLIVDDEPSIREGMTTLIEWEDYGFEVCGTAANGREALAKADELEPDLMLVDIRMPGINGLELIERIREKGGDCHFLILSGYSDFDYAKKAIGFRVDGYLLKPVDEKELCESLARIRDRLIEEKEHKRQQESEVAWRGEQLIASVVTGTAGDSLSEELWGPISQRLELDWTSFRVALIEADLSEDEESAGVGLLKSKWSRELDREQSFVFATEPYVGILLRADEQGEAQWHQELAKLLKDEKVPLFISVGGKVNSFLDVRLSYEQAMEGMRQRFVLGMGVIVQTDEAGENKQAIEPGELDSYADQLFLAMDIGNKDSAFRTVEAIAERMAEARLDEETVKSSMAQMASVAFNKLAAANPKTFTSAHSFAPIISDMIRQRSLQSLITHLNQAIEGTVRYSAEHSPETIIKQVEDFIRRHSSENLKLETIADLFNYNSSYLGKLFKTHTGEYFNTYLDKVRIEKAKELLAQGLKVHQAAERVGYASVDYFHTKFKKYEGVSPSAFKGRPS</sequence>
<evidence type="ECO:0000256" key="6">
    <source>
        <dbReference type="ARBA" id="ARBA00023125"/>
    </source>
</evidence>
<name>A0ABR8MWC9_9BACL</name>
<dbReference type="PANTHER" id="PTHR42713:SF3">
    <property type="entry name" value="TRANSCRIPTIONAL REGULATORY PROTEIN HPTR"/>
    <property type="match status" value="1"/>
</dbReference>
<evidence type="ECO:0000313" key="12">
    <source>
        <dbReference type="Proteomes" id="UP000609346"/>
    </source>
</evidence>
<keyword evidence="6" id="KW-0238">DNA-binding</keyword>
<evidence type="ECO:0000256" key="2">
    <source>
        <dbReference type="ARBA" id="ARBA00022490"/>
    </source>
</evidence>
<keyword evidence="12" id="KW-1185">Reference proteome</keyword>
<evidence type="ECO:0000256" key="7">
    <source>
        <dbReference type="ARBA" id="ARBA00023163"/>
    </source>
</evidence>
<dbReference type="Gene3D" id="1.10.10.60">
    <property type="entry name" value="Homeodomain-like"/>
    <property type="match status" value="2"/>
</dbReference>
<evidence type="ECO:0000256" key="5">
    <source>
        <dbReference type="ARBA" id="ARBA00023015"/>
    </source>
</evidence>
<dbReference type="InterPro" id="IPR018062">
    <property type="entry name" value="HTH_AraC-typ_CS"/>
</dbReference>
<dbReference type="Pfam" id="PF12833">
    <property type="entry name" value="HTH_18"/>
    <property type="match status" value="1"/>
</dbReference>
<evidence type="ECO:0000256" key="8">
    <source>
        <dbReference type="PROSITE-ProRule" id="PRU00169"/>
    </source>
</evidence>
<dbReference type="RefSeq" id="WP_191204495.1">
    <property type="nucleotide sequence ID" value="NZ_JACXZA010000003.1"/>
</dbReference>
<keyword evidence="4" id="KW-0902">Two-component regulatory system</keyword>
<gene>
    <name evidence="11" type="ORF">H8B09_15965</name>
</gene>
<keyword evidence="7" id="KW-0804">Transcription</keyword>
<protein>
    <submittedName>
        <fullName evidence="11">Response regulator transcription factor</fullName>
    </submittedName>
</protein>
<dbReference type="SMART" id="SM00342">
    <property type="entry name" value="HTH_ARAC"/>
    <property type="match status" value="1"/>
</dbReference>
<dbReference type="InterPro" id="IPR011006">
    <property type="entry name" value="CheY-like_superfamily"/>
</dbReference>
<proteinExistence type="predicted"/>
<dbReference type="InterPro" id="IPR001789">
    <property type="entry name" value="Sig_transdc_resp-reg_receiver"/>
</dbReference>
<feature type="domain" description="HTH araC/xylS-type" evidence="9">
    <location>
        <begin position="412"/>
        <end position="509"/>
    </location>
</feature>
<dbReference type="SUPFAM" id="SSF52172">
    <property type="entry name" value="CheY-like"/>
    <property type="match status" value="1"/>
</dbReference>
<feature type="modified residue" description="4-aspartylphosphate" evidence="8">
    <location>
        <position position="55"/>
    </location>
</feature>
<evidence type="ECO:0000259" key="9">
    <source>
        <dbReference type="PROSITE" id="PS01124"/>
    </source>
</evidence>
<dbReference type="SMART" id="SM00448">
    <property type="entry name" value="REC"/>
    <property type="match status" value="1"/>
</dbReference>